<feature type="binding site" evidence="15 16">
    <location>
        <position position="112"/>
    </location>
    <ligand>
        <name>S-adenosyl-L-methionine</name>
        <dbReference type="ChEBI" id="CHEBI:59789"/>
    </ligand>
</feature>
<dbReference type="GO" id="GO:0052906">
    <property type="term" value="F:tRNA (guanine(37)-N1)-methyltransferase activity"/>
    <property type="evidence" value="ECO:0007669"/>
    <property type="project" value="UniProtKB-UniRule"/>
</dbReference>
<dbReference type="CDD" id="cd18080">
    <property type="entry name" value="TrmD-like"/>
    <property type="match status" value="1"/>
</dbReference>
<evidence type="ECO:0000256" key="11">
    <source>
        <dbReference type="ARBA" id="ARBA00022694"/>
    </source>
</evidence>
<evidence type="ECO:0000256" key="12">
    <source>
        <dbReference type="ARBA" id="ARBA00029736"/>
    </source>
</evidence>
<evidence type="ECO:0000256" key="4">
    <source>
        <dbReference type="ARBA" id="ARBA00011738"/>
    </source>
</evidence>
<dbReference type="PANTHER" id="PTHR46417">
    <property type="entry name" value="TRNA (GUANINE-N(1)-)-METHYLTRANSFERASE"/>
    <property type="match status" value="1"/>
</dbReference>
<evidence type="ECO:0000256" key="7">
    <source>
        <dbReference type="ARBA" id="ARBA00022490"/>
    </source>
</evidence>
<dbReference type="NCBIfam" id="TIGR00088">
    <property type="entry name" value="trmD"/>
    <property type="match status" value="1"/>
</dbReference>
<evidence type="ECO:0000256" key="17">
    <source>
        <dbReference type="RuleBase" id="RU003464"/>
    </source>
</evidence>
<feature type="domain" description="tRNA methyltransferase TRMD/TRM10-type" evidence="18">
    <location>
        <begin position="1"/>
        <end position="222"/>
    </location>
</feature>
<evidence type="ECO:0000256" key="6">
    <source>
        <dbReference type="ARBA" id="ARBA00014679"/>
    </source>
</evidence>
<keyword evidence="9 15" id="KW-0808">Transferase</keyword>
<dbReference type="PANTHER" id="PTHR46417:SF1">
    <property type="entry name" value="TRNA (GUANINE-N(1)-)-METHYLTRANSFERASE"/>
    <property type="match status" value="1"/>
</dbReference>
<evidence type="ECO:0000313" key="19">
    <source>
        <dbReference type="EMBL" id="QOY51580.1"/>
    </source>
</evidence>
<evidence type="ECO:0000313" key="20">
    <source>
        <dbReference type="Proteomes" id="UP000593994"/>
    </source>
</evidence>
<comment type="catalytic activity">
    <reaction evidence="14 15 17">
        <text>guanosine(37) in tRNA + S-adenosyl-L-methionine = N(1)-methylguanosine(37) in tRNA + S-adenosyl-L-homocysteine + H(+)</text>
        <dbReference type="Rhea" id="RHEA:36899"/>
        <dbReference type="Rhea" id="RHEA-COMP:10145"/>
        <dbReference type="Rhea" id="RHEA-COMP:10147"/>
        <dbReference type="ChEBI" id="CHEBI:15378"/>
        <dbReference type="ChEBI" id="CHEBI:57856"/>
        <dbReference type="ChEBI" id="CHEBI:59789"/>
        <dbReference type="ChEBI" id="CHEBI:73542"/>
        <dbReference type="ChEBI" id="CHEBI:74269"/>
        <dbReference type="EC" id="2.1.1.228"/>
    </reaction>
</comment>
<dbReference type="GO" id="GO:0002939">
    <property type="term" value="P:tRNA N1-guanine methylation"/>
    <property type="evidence" value="ECO:0007669"/>
    <property type="project" value="TreeGrafter"/>
</dbReference>
<protein>
    <recommendedName>
        <fullName evidence="6 15">tRNA (guanine-N(1)-)-methyltransferase</fullName>
        <ecNumber evidence="5 15">2.1.1.228</ecNumber>
    </recommendedName>
    <alternativeName>
        <fullName evidence="12 15">M1G-methyltransferase</fullName>
    </alternativeName>
    <alternativeName>
        <fullName evidence="13 15">tRNA [GM37] methyltransferase</fullName>
    </alternativeName>
</protein>
<dbReference type="Gene3D" id="1.10.1270.20">
    <property type="entry name" value="tRNA(m1g37)methyltransferase, domain 2"/>
    <property type="match status" value="1"/>
</dbReference>
<evidence type="ECO:0000256" key="3">
    <source>
        <dbReference type="ARBA" id="ARBA00007630"/>
    </source>
</evidence>
<dbReference type="Proteomes" id="UP000593994">
    <property type="component" value="Chromosome"/>
</dbReference>
<dbReference type="InterPro" id="IPR029028">
    <property type="entry name" value="Alpha/beta_knot_MTases"/>
</dbReference>
<dbReference type="AlphaFoldDB" id="A0A7S7LUK4"/>
<evidence type="ECO:0000256" key="9">
    <source>
        <dbReference type="ARBA" id="ARBA00022679"/>
    </source>
</evidence>
<dbReference type="InterPro" id="IPR029026">
    <property type="entry name" value="tRNA_m1G_MTases_N"/>
</dbReference>
<comment type="function">
    <text evidence="1 15 17">Specifically methylates guanosine-37 in various tRNAs.</text>
</comment>
<evidence type="ECO:0000256" key="2">
    <source>
        <dbReference type="ARBA" id="ARBA00004496"/>
    </source>
</evidence>
<dbReference type="Pfam" id="PF01746">
    <property type="entry name" value="tRNA_m1G_MT"/>
    <property type="match status" value="1"/>
</dbReference>
<dbReference type="InterPro" id="IPR016009">
    <property type="entry name" value="tRNA_MeTrfase_TRMD/TRM10"/>
</dbReference>
<feature type="binding site" evidence="15 16">
    <location>
        <begin position="132"/>
        <end position="137"/>
    </location>
    <ligand>
        <name>S-adenosyl-L-methionine</name>
        <dbReference type="ChEBI" id="CHEBI:59789"/>
    </ligand>
</feature>
<dbReference type="InterPro" id="IPR002649">
    <property type="entry name" value="tRNA_m1G_MeTrfase_TrmD"/>
</dbReference>
<name>A0A7S7LUK4_9BACT</name>
<keyword evidence="7 15" id="KW-0963">Cytoplasm</keyword>
<comment type="similarity">
    <text evidence="3 15 17">Belongs to the RNA methyltransferase TrmD family.</text>
</comment>
<dbReference type="NCBIfam" id="NF000648">
    <property type="entry name" value="PRK00026.1"/>
    <property type="match status" value="1"/>
</dbReference>
<comment type="subcellular location">
    <subcellularLocation>
        <location evidence="2 15 17">Cytoplasm</location>
    </subcellularLocation>
</comment>
<accession>A0A7S7LUK4</accession>
<dbReference type="SUPFAM" id="SSF75217">
    <property type="entry name" value="alpha/beta knot"/>
    <property type="match status" value="1"/>
</dbReference>
<evidence type="ECO:0000256" key="15">
    <source>
        <dbReference type="HAMAP-Rule" id="MF_00605"/>
    </source>
</evidence>
<keyword evidence="11 15" id="KW-0819">tRNA processing</keyword>
<dbReference type="GO" id="GO:0005829">
    <property type="term" value="C:cytosol"/>
    <property type="evidence" value="ECO:0007669"/>
    <property type="project" value="TreeGrafter"/>
</dbReference>
<evidence type="ECO:0000256" key="13">
    <source>
        <dbReference type="ARBA" id="ARBA00033392"/>
    </source>
</evidence>
<evidence type="ECO:0000256" key="1">
    <source>
        <dbReference type="ARBA" id="ARBA00002634"/>
    </source>
</evidence>
<sequence>MKLTFVTLFQNIVEGYFQDSILKRAIEKDILHVEYVNPRDFSNSKHNKVDDTAVGGGAGMVMYPQPLYDTLDALKFEDEDVHVVFLTPVAKPFKQNDAKRLAKKSHIAFVSGRYEGIDERVIEKYADEVFSIGDYILTGGELASLVMCDAIARNVDGVLGNSDSLTTESFETPLLEAPSFSKPKDYQENCVPSEYLKGNHSRIRSLKLVLSECKTKFFRPEQLLKHRTRKSYEK</sequence>
<dbReference type="KEGG" id="sbal:HUE88_10750"/>
<dbReference type="Gene3D" id="3.40.1280.10">
    <property type="match status" value="1"/>
</dbReference>
<dbReference type="PIRSF" id="PIRSF000386">
    <property type="entry name" value="tRNA_mtase"/>
    <property type="match status" value="1"/>
</dbReference>
<dbReference type="RefSeq" id="WP_194368902.1">
    <property type="nucleotide sequence ID" value="NZ_CP054492.1"/>
</dbReference>
<evidence type="ECO:0000256" key="10">
    <source>
        <dbReference type="ARBA" id="ARBA00022691"/>
    </source>
</evidence>
<reference evidence="19 20" key="1">
    <citation type="submission" date="2020-05" db="EMBL/GenBank/DDBJ databases">
        <title>Sulfurimonas marisnigri, sp. nov., and Sulfurimonas baltica, sp. nov., manganese oxide reducing chemolithoautotrophs of the class Epsilonproteobacteria isolated from the pelagic redoxclines of the Black and Baltic Seas and emended description of the genus Sulfurimonas.</title>
        <authorList>
            <person name="Henkel J.V."/>
            <person name="Laudan C."/>
            <person name="Werner J."/>
            <person name="Neu T."/>
            <person name="Plewe S."/>
            <person name="Sproer C."/>
            <person name="Bunk B."/>
            <person name="Schulz-Vogt H.N."/>
        </authorList>
    </citation>
    <scope>NUCLEOTIDE SEQUENCE [LARGE SCALE GENOMIC DNA]</scope>
    <source>
        <strain evidence="19 20">GD2</strain>
    </source>
</reference>
<gene>
    <name evidence="15 19" type="primary">trmD</name>
    <name evidence="19" type="ORF">HUE88_10750</name>
</gene>
<dbReference type="InterPro" id="IPR023148">
    <property type="entry name" value="tRNA_m1G_MeTrfase_C_sf"/>
</dbReference>
<organism evidence="19 20">
    <name type="scientific">Candidatus Sulfurimonas baltica</name>
    <dbReference type="NCBI Taxonomy" id="2740404"/>
    <lineage>
        <taxon>Bacteria</taxon>
        <taxon>Pseudomonadati</taxon>
        <taxon>Campylobacterota</taxon>
        <taxon>Epsilonproteobacteria</taxon>
        <taxon>Campylobacterales</taxon>
        <taxon>Sulfurimonadaceae</taxon>
        <taxon>Sulfurimonas</taxon>
    </lineage>
</organism>
<evidence type="ECO:0000256" key="14">
    <source>
        <dbReference type="ARBA" id="ARBA00047783"/>
    </source>
</evidence>
<keyword evidence="8 15" id="KW-0489">Methyltransferase</keyword>
<comment type="subunit">
    <text evidence="4 15 17">Homodimer.</text>
</comment>
<dbReference type="EMBL" id="CP054492">
    <property type="protein sequence ID" value="QOY51580.1"/>
    <property type="molecule type" value="Genomic_DNA"/>
</dbReference>
<dbReference type="HAMAP" id="MF_00605">
    <property type="entry name" value="TrmD"/>
    <property type="match status" value="1"/>
</dbReference>
<evidence type="ECO:0000256" key="5">
    <source>
        <dbReference type="ARBA" id="ARBA00012807"/>
    </source>
</evidence>
<evidence type="ECO:0000256" key="8">
    <source>
        <dbReference type="ARBA" id="ARBA00022603"/>
    </source>
</evidence>
<dbReference type="EC" id="2.1.1.228" evidence="5 15"/>
<proteinExistence type="inferred from homology"/>
<keyword evidence="20" id="KW-1185">Reference proteome</keyword>
<evidence type="ECO:0000259" key="18">
    <source>
        <dbReference type="Pfam" id="PF01746"/>
    </source>
</evidence>
<evidence type="ECO:0000256" key="16">
    <source>
        <dbReference type="PIRSR" id="PIRSR000386-1"/>
    </source>
</evidence>
<keyword evidence="10 15" id="KW-0949">S-adenosyl-L-methionine</keyword>